<dbReference type="OrthoDB" id="324900at2"/>
<keyword evidence="3" id="KW-0378">Hydrolase</keyword>
<keyword evidence="1" id="KW-0472">Membrane</keyword>
<evidence type="ECO:0000256" key="1">
    <source>
        <dbReference type="SAM" id="Phobius"/>
    </source>
</evidence>
<keyword evidence="6" id="KW-1185">Reference proteome</keyword>
<evidence type="ECO:0000259" key="2">
    <source>
        <dbReference type="Pfam" id="PF02517"/>
    </source>
</evidence>
<organism evidence="4 5">
    <name type="scientific">Prolixibacter denitrificans</name>
    <dbReference type="NCBI Taxonomy" id="1541063"/>
    <lineage>
        <taxon>Bacteria</taxon>
        <taxon>Pseudomonadati</taxon>
        <taxon>Bacteroidota</taxon>
        <taxon>Bacteroidia</taxon>
        <taxon>Marinilabiliales</taxon>
        <taxon>Prolixibacteraceae</taxon>
        <taxon>Prolixibacter</taxon>
    </lineage>
</organism>
<dbReference type="GO" id="GO:0006508">
    <property type="term" value="P:proteolysis"/>
    <property type="evidence" value="ECO:0007669"/>
    <property type="project" value="UniProtKB-KW"/>
</dbReference>
<evidence type="ECO:0000313" key="3">
    <source>
        <dbReference type="EMBL" id="GET23271.1"/>
    </source>
</evidence>
<feature type="transmembrane region" description="Helical" evidence="1">
    <location>
        <begin position="223"/>
        <end position="241"/>
    </location>
</feature>
<protein>
    <submittedName>
        <fullName evidence="3">Protease</fullName>
    </submittedName>
</protein>
<dbReference type="PANTHER" id="PTHR39430">
    <property type="entry name" value="MEMBRANE-ASSOCIATED PROTEASE-RELATED"/>
    <property type="match status" value="1"/>
</dbReference>
<dbReference type="GO" id="GO:0004175">
    <property type="term" value="F:endopeptidase activity"/>
    <property type="evidence" value="ECO:0007669"/>
    <property type="project" value="UniProtKB-ARBA"/>
</dbReference>
<reference evidence="3 6" key="2">
    <citation type="submission" date="2019-10" db="EMBL/GenBank/DDBJ databases">
        <title>Prolixibacter strains distinguished by the presence of nitrate reductase genes were adept at nitrate-dependent anaerobic corrosion of metallic iron and carbon steel.</title>
        <authorList>
            <person name="Iino T."/>
            <person name="Shono N."/>
            <person name="Ito K."/>
            <person name="Nakamura R."/>
            <person name="Sueoka K."/>
            <person name="Harayama S."/>
            <person name="Ohkuma M."/>
        </authorList>
    </citation>
    <scope>NUCLEOTIDE SEQUENCE [LARGE SCALE GENOMIC DNA]</scope>
    <source>
        <strain evidence="3 6">MIC1-1</strain>
    </source>
</reference>
<dbReference type="GO" id="GO:0080120">
    <property type="term" value="P:CAAX-box protein maturation"/>
    <property type="evidence" value="ECO:0007669"/>
    <property type="project" value="UniProtKB-ARBA"/>
</dbReference>
<sequence length="302" mass="32607">MNEKSAKSKTANTFLVVGKIVLFLVLYIVASVFMQAMGLLAMQVPFTDQDAMQSLSTGQNLVIMGLTVIGVFLVVWIFRKAIDKKSIKSLGFSFQNGPRSLLYGLLFAVVIIGGGTLLLYATGHISLQQAGSGTESLGLSFLLFILVALNEEVVMRGYVLNTLMGAMNKFLALVISAVLFAAAHSLNPNVSFLGLTNIFLAGILLGASYIYTRNLWFPISLHLFWNFIQGPVIGYEVSGSASNGIFKVVDTGNQLINGGSFGFEGSLICTMLIIPAIVLVVWHQQRRTTPEAAVVVNEEGNE</sequence>
<gene>
    <name evidence="4" type="ORF">CLV93_103142</name>
    <name evidence="3" type="ORF">JCM18694_35170</name>
</gene>
<reference evidence="4 5" key="1">
    <citation type="submission" date="2018-03" db="EMBL/GenBank/DDBJ databases">
        <title>Genomic Encyclopedia of Archaeal and Bacterial Type Strains, Phase II (KMG-II): from individual species to whole genera.</title>
        <authorList>
            <person name="Goeker M."/>
        </authorList>
    </citation>
    <scope>NUCLEOTIDE SEQUENCE [LARGE SCALE GENOMIC DNA]</scope>
    <source>
        <strain evidence="4 5">DSM 27267</strain>
    </source>
</reference>
<dbReference type="EMBL" id="PYGC01000003">
    <property type="protein sequence ID" value="PSK83727.1"/>
    <property type="molecule type" value="Genomic_DNA"/>
</dbReference>
<dbReference type="EMBL" id="BLAU01000001">
    <property type="protein sequence ID" value="GET23271.1"/>
    <property type="molecule type" value="Genomic_DNA"/>
</dbReference>
<keyword evidence="1" id="KW-0812">Transmembrane</keyword>
<feature type="domain" description="CAAX prenyl protease 2/Lysostaphin resistance protein A-like" evidence="2">
    <location>
        <begin position="137"/>
        <end position="228"/>
    </location>
</feature>
<dbReference type="InterPro" id="IPR003675">
    <property type="entry name" value="Rce1/LyrA-like_dom"/>
</dbReference>
<feature type="transmembrane region" description="Helical" evidence="1">
    <location>
        <begin position="100"/>
        <end position="121"/>
    </location>
</feature>
<name>A0A2P8CFG8_9BACT</name>
<keyword evidence="3" id="KW-0645">Protease</keyword>
<dbReference type="Proteomes" id="UP000240621">
    <property type="component" value="Unassembled WGS sequence"/>
</dbReference>
<feature type="transmembrane region" description="Helical" evidence="1">
    <location>
        <begin position="61"/>
        <end position="79"/>
    </location>
</feature>
<keyword evidence="1" id="KW-1133">Transmembrane helix</keyword>
<accession>A0A2P8CFG8</accession>
<feature type="transmembrane region" description="Helical" evidence="1">
    <location>
        <begin position="261"/>
        <end position="282"/>
    </location>
</feature>
<feature type="transmembrane region" description="Helical" evidence="1">
    <location>
        <begin position="20"/>
        <end position="41"/>
    </location>
</feature>
<proteinExistence type="predicted"/>
<comment type="caution">
    <text evidence="4">The sequence shown here is derived from an EMBL/GenBank/DDBJ whole genome shotgun (WGS) entry which is preliminary data.</text>
</comment>
<evidence type="ECO:0000313" key="4">
    <source>
        <dbReference type="EMBL" id="PSK83727.1"/>
    </source>
</evidence>
<dbReference type="PANTHER" id="PTHR39430:SF1">
    <property type="entry name" value="PROTEASE"/>
    <property type="match status" value="1"/>
</dbReference>
<feature type="transmembrane region" description="Helical" evidence="1">
    <location>
        <begin position="192"/>
        <end position="211"/>
    </location>
</feature>
<evidence type="ECO:0000313" key="5">
    <source>
        <dbReference type="Proteomes" id="UP000240621"/>
    </source>
</evidence>
<dbReference type="Pfam" id="PF02517">
    <property type="entry name" value="Rce1-like"/>
    <property type="match status" value="1"/>
</dbReference>
<dbReference type="AlphaFoldDB" id="A0A2P8CFG8"/>
<dbReference type="Proteomes" id="UP000396862">
    <property type="component" value="Unassembled WGS sequence"/>
</dbReference>
<feature type="transmembrane region" description="Helical" evidence="1">
    <location>
        <begin position="127"/>
        <end position="149"/>
    </location>
</feature>
<evidence type="ECO:0000313" key="6">
    <source>
        <dbReference type="Proteomes" id="UP000396862"/>
    </source>
</evidence>
<dbReference type="RefSeq" id="WP_106541567.1">
    <property type="nucleotide sequence ID" value="NZ_BLAU01000001.1"/>
</dbReference>